<dbReference type="InterPro" id="IPR011989">
    <property type="entry name" value="ARM-like"/>
</dbReference>
<proteinExistence type="predicted"/>
<sequence>MGFVDDLVVPGSGPVVQVLSWIEQLCTGMNENQASCERLHRRLTYILDALQTMEGKSQLPASSSLDKYVGLVVKFLDYLKRYRGKKLAFRIIKQQQMQSEIQEIHRHIDLFLGELNLAKSTDWRQQSEGDQRLQHKLLMSMAQNSIAIKRELQQTRSQLEAMLTLQFEAAQEGRHGKEAMELIRSMMGTIVRSSNATVERLPPWYLPTEEIQFESTSFARGSFASTHYGTWGSTGVVVKRFHAGDIAADERVRQQVVAEIGMWYQCNHPYVIKLFGGSHVSAPPFLVCENATNNDMGSFLALSEANKKQMWRLMYEAALGLDYLHNKGVVHGDLKLTNILVGADGQAKLSDFGLRAIRAISTAGAGWSRCRAPEYLEGAPTFASDVYALGVCCIEGVTGQPLFAFLDESLAGLMPNKPIEMPTEAWELVESMVKTNPEDRLKLHEVVKKLKVFADTGGPAAVTFASSSRESPPGKTMLDLVVPGSGTVVRVLAKISQLCLKTKEDQEACRRLHRRLQDIFDELEKLEKKKGLPSSDALEMYVKVLAKTLLYLKRYKGKNLIARLIEHQTMMQKLRDINEEVDMVVNLLNLTEVDGMMTWRQQWEADQFMHHEQMTALTNNTANVMSELQSTRAQLEAMTMLKFEIETEHRRDQQNDRVMELLQSVMTTVDQQSIVIMDAELPPWFIPSDEIEFERQPFARGAYTSLHHGVWKLRNIVVKRFRAGHRVIDELENEMNLWYEFDHPNIIKMFGASHVSPPFIVCEDATNADLASFLARSESNQRRTWSLLYQAALGLEHVHNKQVVHGVLKLNKILVSADGHAKLSDFGVSAVWKSEDAILEEFGTLRWDAPECLTREPTFASDVYSFAMCMVEAVTCMPPFGYLGDETVREYLKAGKIMDKPDEMPDGAWDLVVSMTCVDPSKRISLSHVLVKLKELAEDEAELESQDTEPQTATIVPTNNIQDFLETMSVLELMAEISAGRETEEALRCLLRASINDEQRAQMYKMNGVQKLITLVKDQPSDFSQLYALQCLKWCMTADSMLTNPEFDGIRMSIPRATGMYLAHFVVDLEIGSDLEKEKAVVLCACFATRGDIDPLYAFRMVQPLVALLRGNDTQKVWAAEALGNLAAESDTIRAQIMQGDTIASLVALILVGTEDQKHRAAYALRNLALSKDASELIVRRGVIGPLVGLVHTGTRQQKTAAESALENLVRMTYANPADIALEESTDPLIAVVLVGSPEQKDSAASALMAIARTNDALRADIERDGGVSLFIALLRSGTDEEKNHAACALRDLAVRDAARVEIVREGGIALLVELLKSGTGQQNQSAAHALLAITKLNEAARVDTVIEEGIKPLISLVRDGTAQQKSYAAGVLGNIARSKEPFHADIVSAGGVTPLVALLRSGTTEQKNFAVSALGNLLTRSNDATRAEIAYEGGFTLLTALVRAGLEHHKENAACALMVLAGSNEDVRADIARKGGVRLLISLLRTGTDKQKAYAVSALGDLAFNDSIRDEVALEGAIPLLMSLLRAGSDQSKENVVCTLGKLANNDNIYREVTSGLEQFIGFLQQKDYDARAIDEHARTNDEERCITILISLLRYEIDRQKVFAVNALGDLGASSSTCAMMARGGAIPPLITLLRVGTDKQKESSLCSLDRLAADDEICREIEREEGVDSLVSLLRAGTDQQKVYAASLFETLCKANDELRAKLSLEGSVEGHNNRQTRAR</sequence>
<dbReference type="InterPro" id="IPR000719">
    <property type="entry name" value="Prot_kinase_dom"/>
</dbReference>
<dbReference type="Gene3D" id="1.10.510.10">
    <property type="entry name" value="Transferase(Phosphotransferase) domain 1"/>
    <property type="match status" value="2"/>
</dbReference>
<dbReference type="InterPro" id="IPR054000">
    <property type="entry name" value="MLKL_N"/>
</dbReference>
<dbReference type="InterPro" id="IPR000225">
    <property type="entry name" value="Armadillo"/>
</dbReference>
<gene>
    <name evidence="3" type="ORF">PR003_g2051</name>
</gene>
<evidence type="ECO:0000256" key="1">
    <source>
        <dbReference type="PROSITE-ProRule" id="PRU00259"/>
    </source>
</evidence>
<dbReference type="InterPro" id="IPR036537">
    <property type="entry name" value="Adaptor_Cbl_N_dom_sf"/>
</dbReference>
<dbReference type="Proteomes" id="UP000434957">
    <property type="component" value="Unassembled WGS sequence"/>
</dbReference>
<dbReference type="InterPro" id="IPR008271">
    <property type="entry name" value="Ser/Thr_kinase_AS"/>
</dbReference>
<dbReference type="SUPFAM" id="SSF56112">
    <property type="entry name" value="Protein kinase-like (PK-like)"/>
    <property type="match status" value="2"/>
</dbReference>
<evidence type="ECO:0000313" key="3">
    <source>
        <dbReference type="EMBL" id="KAE9356938.1"/>
    </source>
</evidence>
<dbReference type="PROSITE" id="PS50176">
    <property type="entry name" value="ARM_REPEAT"/>
    <property type="match status" value="1"/>
</dbReference>
<dbReference type="SMART" id="SM00220">
    <property type="entry name" value="S_TKc"/>
    <property type="match status" value="2"/>
</dbReference>
<dbReference type="EMBL" id="QXFT01000062">
    <property type="protein sequence ID" value="KAE9356938.1"/>
    <property type="molecule type" value="Genomic_DNA"/>
</dbReference>
<dbReference type="InterPro" id="IPR051681">
    <property type="entry name" value="Ser/Thr_Kinases-Pseudokinases"/>
</dbReference>
<dbReference type="Gene3D" id="3.30.200.20">
    <property type="entry name" value="Phosphorylase Kinase, domain 1"/>
    <property type="match status" value="1"/>
</dbReference>
<dbReference type="InterPro" id="IPR059179">
    <property type="entry name" value="MLKL-like_MCAfunc"/>
</dbReference>
<accession>A0A6A4FTU2</accession>
<dbReference type="InterPro" id="IPR016024">
    <property type="entry name" value="ARM-type_fold"/>
</dbReference>
<reference evidence="3 4" key="1">
    <citation type="submission" date="2018-08" db="EMBL/GenBank/DDBJ databases">
        <title>Genomic investigation of the strawberry pathogen Phytophthora fragariae indicates pathogenicity is determined by transcriptional variation in three key races.</title>
        <authorList>
            <person name="Adams T.M."/>
            <person name="Armitage A.D."/>
            <person name="Sobczyk M.K."/>
            <person name="Bates H.J."/>
            <person name="Dunwell J.M."/>
            <person name="Nellist C.F."/>
            <person name="Harrison R.J."/>
        </authorList>
    </citation>
    <scope>NUCLEOTIDE SEQUENCE [LARGE SCALE GENOMIC DNA]</scope>
    <source>
        <strain evidence="3 4">SCRP333</strain>
    </source>
</reference>
<feature type="repeat" description="ARM" evidence="1">
    <location>
        <begin position="1266"/>
        <end position="1308"/>
    </location>
</feature>
<dbReference type="PROSITE" id="PS00108">
    <property type="entry name" value="PROTEIN_KINASE_ST"/>
    <property type="match status" value="1"/>
</dbReference>
<protein>
    <recommendedName>
        <fullName evidence="2">Protein kinase domain-containing protein</fullName>
    </recommendedName>
</protein>
<dbReference type="PANTHER" id="PTHR44329">
    <property type="entry name" value="SERINE/THREONINE-PROTEIN KINASE TNNI3K-RELATED"/>
    <property type="match status" value="1"/>
</dbReference>
<dbReference type="Pfam" id="PF07714">
    <property type="entry name" value="PK_Tyr_Ser-Thr"/>
    <property type="match status" value="1"/>
</dbReference>
<dbReference type="Gene3D" id="1.25.10.10">
    <property type="entry name" value="Leucine-rich Repeat Variant"/>
    <property type="match status" value="4"/>
</dbReference>
<dbReference type="InterPro" id="IPR001245">
    <property type="entry name" value="Ser-Thr/Tyr_kinase_cat_dom"/>
</dbReference>
<dbReference type="CDD" id="cd21037">
    <property type="entry name" value="MLKL_NTD"/>
    <property type="match status" value="2"/>
</dbReference>
<dbReference type="Gene3D" id="1.20.930.20">
    <property type="entry name" value="Adaptor protein Cbl, N-terminal domain"/>
    <property type="match status" value="2"/>
</dbReference>
<evidence type="ECO:0000313" key="4">
    <source>
        <dbReference type="Proteomes" id="UP000434957"/>
    </source>
</evidence>
<dbReference type="SMART" id="SM00185">
    <property type="entry name" value="ARM"/>
    <property type="match status" value="13"/>
</dbReference>
<organism evidence="3 4">
    <name type="scientific">Phytophthora rubi</name>
    <dbReference type="NCBI Taxonomy" id="129364"/>
    <lineage>
        <taxon>Eukaryota</taxon>
        <taxon>Sar</taxon>
        <taxon>Stramenopiles</taxon>
        <taxon>Oomycota</taxon>
        <taxon>Peronosporomycetes</taxon>
        <taxon>Peronosporales</taxon>
        <taxon>Peronosporaceae</taxon>
        <taxon>Phytophthora</taxon>
    </lineage>
</organism>
<dbReference type="InterPro" id="IPR011009">
    <property type="entry name" value="Kinase-like_dom_sf"/>
</dbReference>
<dbReference type="GO" id="GO:0007166">
    <property type="term" value="P:cell surface receptor signaling pathway"/>
    <property type="evidence" value="ECO:0007669"/>
    <property type="project" value="InterPro"/>
</dbReference>
<dbReference type="GO" id="GO:0005524">
    <property type="term" value="F:ATP binding"/>
    <property type="evidence" value="ECO:0007669"/>
    <property type="project" value="InterPro"/>
</dbReference>
<name>A0A6A4FTU2_9STRA</name>
<evidence type="ECO:0000259" key="2">
    <source>
        <dbReference type="PROSITE" id="PS50011"/>
    </source>
</evidence>
<dbReference type="Pfam" id="PF00069">
    <property type="entry name" value="Pkinase"/>
    <property type="match status" value="1"/>
</dbReference>
<dbReference type="PROSITE" id="PS50011">
    <property type="entry name" value="PROTEIN_KINASE_DOM"/>
    <property type="match status" value="2"/>
</dbReference>
<dbReference type="SUPFAM" id="SSF48371">
    <property type="entry name" value="ARM repeat"/>
    <property type="match status" value="2"/>
</dbReference>
<keyword evidence="4" id="KW-1185">Reference proteome</keyword>
<dbReference type="PANTHER" id="PTHR44329:SF214">
    <property type="entry name" value="PROTEIN KINASE DOMAIN-CONTAINING PROTEIN"/>
    <property type="match status" value="1"/>
</dbReference>
<dbReference type="GO" id="GO:0004674">
    <property type="term" value="F:protein serine/threonine kinase activity"/>
    <property type="evidence" value="ECO:0007669"/>
    <property type="project" value="TreeGrafter"/>
</dbReference>
<dbReference type="Pfam" id="PF22215">
    <property type="entry name" value="MLKL_N"/>
    <property type="match status" value="1"/>
</dbReference>
<feature type="domain" description="Protein kinase" evidence="2">
    <location>
        <begin position="692"/>
        <end position="936"/>
    </location>
</feature>
<comment type="caution">
    <text evidence="3">The sequence shown here is derived from an EMBL/GenBank/DDBJ whole genome shotgun (WGS) entry which is preliminary data.</text>
</comment>
<feature type="domain" description="Protein kinase" evidence="2">
    <location>
        <begin position="212"/>
        <end position="453"/>
    </location>
</feature>